<reference evidence="2 3" key="1">
    <citation type="submission" date="2019-12" db="EMBL/GenBank/DDBJ databases">
        <title>Microbes associate with the intestines of laboratory mice.</title>
        <authorList>
            <person name="Navarre W."/>
            <person name="Wong E."/>
        </authorList>
    </citation>
    <scope>NUCLEOTIDE SEQUENCE [LARGE SCALE GENOMIC DNA]</scope>
    <source>
        <strain evidence="2 3">NM82_D38</strain>
    </source>
</reference>
<dbReference type="Proteomes" id="UP000472580">
    <property type="component" value="Unassembled WGS sequence"/>
</dbReference>
<name>A0A6L6YFR7_9BURK</name>
<protein>
    <submittedName>
        <fullName evidence="2">Uncharacterized protein</fullName>
    </submittedName>
</protein>
<evidence type="ECO:0000313" key="3">
    <source>
        <dbReference type="Proteomes" id="UP000472580"/>
    </source>
</evidence>
<dbReference type="AlphaFoldDB" id="A0A6L6YFR7"/>
<keyword evidence="3" id="KW-1185">Reference proteome</keyword>
<accession>A0A6L6YFR7</accession>
<gene>
    <name evidence="2" type="ORF">E5987_03985</name>
</gene>
<dbReference type="EMBL" id="WSRP01000009">
    <property type="protein sequence ID" value="MVX56367.1"/>
    <property type="molecule type" value="Genomic_DNA"/>
</dbReference>
<dbReference type="RefSeq" id="WP_160334801.1">
    <property type="nucleotide sequence ID" value="NZ_WSRP01000009.1"/>
</dbReference>
<organism evidence="2 3">
    <name type="scientific">Parasutterella muris</name>
    <dbReference type="NCBI Taxonomy" id="2565572"/>
    <lineage>
        <taxon>Bacteria</taxon>
        <taxon>Pseudomonadati</taxon>
        <taxon>Pseudomonadota</taxon>
        <taxon>Betaproteobacteria</taxon>
        <taxon>Burkholderiales</taxon>
        <taxon>Sutterellaceae</taxon>
        <taxon>Parasutterella</taxon>
    </lineage>
</organism>
<sequence>MQWVVVVIASVIWFATCSYYEEKIAVLEKEHAVALQTQAQTNEKYFLEEFQQEKEKYEKLLQEYKQARLDVADVRSSNDRMRQQLSALSRVQTNKDRETCIRELNECREVAVELSDLAGQAYEAFELQKRADKITGKIVK</sequence>
<keyword evidence="1" id="KW-0175">Coiled coil</keyword>
<comment type="caution">
    <text evidence="2">The sequence shown here is derived from an EMBL/GenBank/DDBJ whole genome shotgun (WGS) entry which is preliminary data.</text>
</comment>
<evidence type="ECO:0000313" key="2">
    <source>
        <dbReference type="EMBL" id="MVX56367.1"/>
    </source>
</evidence>
<evidence type="ECO:0000256" key="1">
    <source>
        <dbReference type="SAM" id="Coils"/>
    </source>
</evidence>
<feature type="coiled-coil region" evidence="1">
    <location>
        <begin position="47"/>
        <end position="77"/>
    </location>
</feature>
<proteinExistence type="predicted"/>